<reference evidence="2 3" key="1">
    <citation type="journal article" date="2010" name="Nature">
        <title>Genome sequencing and analysis of the model grass Brachypodium distachyon.</title>
        <authorList>
            <consortium name="International Brachypodium Initiative"/>
        </authorList>
    </citation>
    <scope>NUCLEOTIDE SEQUENCE [LARGE SCALE GENOMIC DNA]</scope>
    <source>
        <strain evidence="2 3">Bd21</strain>
    </source>
</reference>
<evidence type="ECO:0000313" key="3">
    <source>
        <dbReference type="EnsemblPlants" id="KQK02672"/>
    </source>
</evidence>
<sequence length="95" mass="10224">MASSKNRSALFLAAALTLVVLATVIVSSCDAEDKCFEPTPTPTCNLVECRKRCGKDSTAYCYMALPPTKDIQPMGVSACCCRPNHAPAISRKLRN</sequence>
<dbReference type="Proteomes" id="UP000008810">
    <property type="component" value="Chromosome 2"/>
</dbReference>
<feature type="chain" id="PRO_5033724732" evidence="1">
    <location>
        <begin position="32"/>
        <end position="95"/>
    </location>
</feature>
<gene>
    <name evidence="2" type="ORF">BRADI_2g02995v3</name>
</gene>
<reference evidence="3" key="3">
    <citation type="submission" date="2018-08" db="UniProtKB">
        <authorList>
            <consortium name="EnsemblPlants"/>
        </authorList>
    </citation>
    <scope>IDENTIFICATION</scope>
    <source>
        <strain evidence="3">cv. Bd21</strain>
    </source>
</reference>
<proteinExistence type="predicted"/>
<name>A0A0Q3FTD6_BRADI</name>
<evidence type="ECO:0000256" key="1">
    <source>
        <dbReference type="SAM" id="SignalP"/>
    </source>
</evidence>
<reference evidence="2" key="2">
    <citation type="submission" date="2017-06" db="EMBL/GenBank/DDBJ databases">
        <title>WGS assembly of Brachypodium distachyon.</title>
        <authorList>
            <consortium name="The International Brachypodium Initiative"/>
            <person name="Lucas S."/>
            <person name="Harmon-Smith M."/>
            <person name="Lail K."/>
            <person name="Tice H."/>
            <person name="Grimwood J."/>
            <person name="Bruce D."/>
            <person name="Barry K."/>
            <person name="Shu S."/>
            <person name="Lindquist E."/>
            <person name="Wang M."/>
            <person name="Pitluck S."/>
            <person name="Vogel J.P."/>
            <person name="Garvin D.F."/>
            <person name="Mockler T.C."/>
            <person name="Schmutz J."/>
            <person name="Rokhsar D."/>
            <person name="Bevan M.W."/>
        </authorList>
    </citation>
    <scope>NUCLEOTIDE SEQUENCE</scope>
    <source>
        <strain evidence="2">Bd21</strain>
    </source>
</reference>
<dbReference type="PROSITE" id="PS51257">
    <property type="entry name" value="PROKAR_LIPOPROTEIN"/>
    <property type="match status" value="1"/>
</dbReference>
<dbReference type="InParanoid" id="A0A0Q3FTD6"/>
<accession>A0A0Q3FTD6</accession>
<keyword evidence="4" id="KW-1185">Reference proteome</keyword>
<dbReference type="EnsemblPlants" id="KQK02672">
    <property type="protein sequence ID" value="KQK02672"/>
    <property type="gene ID" value="BRADI_2g02995v3"/>
</dbReference>
<dbReference type="AlphaFoldDB" id="A0A0Q3FTD6"/>
<evidence type="ECO:0000313" key="4">
    <source>
        <dbReference type="Proteomes" id="UP000008810"/>
    </source>
</evidence>
<organism evidence="2">
    <name type="scientific">Brachypodium distachyon</name>
    <name type="common">Purple false brome</name>
    <name type="synonym">Trachynia distachya</name>
    <dbReference type="NCBI Taxonomy" id="15368"/>
    <lineage>
        <taxon>Eukaryota</taxon>
        <taxon>Viridiplantae</taxon>
        <taxon>Streptophyta</taxon>
        <taxon>Embryophyta</taxon>
        <taxon>Tracheophyta</taxon>
        <taxon>Spermatophyta</taxon>
        <taxon>Magnoliopsida</taxon>
        <taxon>Liliopsida</taxon>
        <taxon>Poales</taxon>
        <taxon>Poaceae</taxon>
        <taxon>BOP clade</taxon>
        <taxon>Pooideae</taxon>
        <taxon>Stipodae</taxon>
        <taxon>Brachypodieae</taxon>
        <taxon>Brachypodium</taxon>
    </lineage>
</organism>
<protein>
    <submittedName>
        <fullName evidence="2 3">Uncharacterized protein</fullName>
    </submittedName>
</protein>
<feature type="signal peptide" evidence="1">
    <location>
        <begin position="1"/>
        <end position="31"/>
    </location>
</feature>
<dbReference type="Gramene" id="KQK02672">
    <property type="protein sequence ID" value="KQK02672"/>
    <property type="gene ID" value="BRADI_2g02995v3"/>
</dbReference>
<evidence type="ECO:0000313" key="2">
    <source>
        <dbReference type="EMBL" id="KQK02672.1"/>
    </source>
</evidence>
<dbReference type="OrthoDB" id="713031at2759"/>
<dbReference type="EMBL" id="CM000881">
    <property type="protein sequence ID" value="KQK02672.1"/>
    <property type="molecule type" value="Genomic_DNA"/>
</dbReference>
<keyword evidence="1" id="KW-0732">Signal</keyword>